<dbReference type="GO" id="GO:0005737">
    <property type="term" value="C:cytoplasm"/>
    <property type="evidence" value="ECO:0007669"/>
    <property type="project" value="TreeGrafter"/>
</dbReference>
<comment type="catalytic activity">
    <reaction evidence="1 5">
        <text>[protein]-peptidylproline (omega=180) = [protein]-peptidylproline (omega=0)</text>
        <dbReference type="Rhea" id="RHEA:16237"/>
        <dbReference type="Rhea" id="RHEA-COMP:10747"/>
        <dbReference type="Rhea" id="RHEA-COMP:10748"/>
        <dbReference type="ChEBI" id="CHEBI:83833"/>
        <dbReference type="ChEBI" id="CHEBI:83834"/>
        <dbReference type="EC" id="5.2.1.8"/>
    </reaction>
</comment>
<dbReference type="EC" id="5.2.1.8" evidence="5"/>
<dbReference type="Proteomes" id="UP000292447">
    <property type="component" value="Chromosome IV"/>
</dbReference>
<keyword evidence="8" id="KW-1185">Reference proteome</keyword>
<dbReference type="PANTHER" id="PTHR10516:SF443">
    <property type="entry name" value="FK506-BINDING PROTEIN 59-RELATED"/>
    <property type="match status" value="1"/>
</dbReference>
<proteinExistence type="inferred from homology"/>
<dbReference type="FunFam" id="3.10.50.40:FF:000025">
    <property type="entry name" value="Peptidylprolyl isomerase"/>
    <property type="match status" value="1"/>
</dbReference>
<dbReference type="GO" id="GO:0003755">
    <property type="term" value="F:peptidyl-prolyl cis-trans isomerase activity"/>
    <property type="evidence" value="ECO:0007669"/>
    <property type="project" value="UniProtKB-KW"/>
</dbReference>
<accession>A0A4P6XR45</accession>
<evidence type="ECO:0000256" key="5">
    <source>
        <dbReference type="PROSITE-ProRule" id="PRU00277"/>
    </source>
</evidence>
<feature type="domain" description="PPIase FKBP-type" evidence="6">
    <location>
        <begin position="147"/>
        <end position="235"/>
    </location>
</feature>
<protein>
    <recommendedName>
        <fullName evidence="5">peptidylprolyl isomerase</fullName>
        <ecNumber evidence="5">5.2.1.8</ecNumber>
    </recommendedName>
</protein>
<keyword evidence="2 5" id="KW-0697">Rotamase</keyword>
<dbReference type="InterPro" id="IPR001179">
    <property type="entry name" value="PPIase_FKBP_dom"/>
</dbReference>
<name>A0A4P6XR45_9ASCO</name>
<sequence length="235" mass="25857">MLSPKPRVSPHTAPVAIARDTRSKPTEAFQSGLFRLGIDRIPRSRTLLYDHFHLPCRALICHCNPSASKARDPAHESDVCLAHATFQIWSHKPSMLARISRTSLPRQPFRAYNFSRSFNSSIRMSAPQTTQVEVVQQGDGKTFPKVGDTVTIHYTGTLENGKKFDSSRDRGKPFQCTIGVGQVIKGWDTGIPKLSVGTQAKLTIPGHEAYGPRGFPGLIPPNATLVFDVELLGVN</sequence>
<evidence type="ECO:0000256" key="4">
    <source>
        <dbReference type="ARBA" id="ARBA00038106"/>
    </source>
</evidence>
<dbReference type="Pfam" id="PF00254">
    <property type="entry name" value="FKBP_C"/>
    <property type="match status" value="1"/>
</dbReference>
<keyword evidence="3 5" id="KW-0413">Isomerase</keyword>
<evidence type="ECO:0000313" key="8">
    <source>
        <dbReference type="Proteomes" id="UP000292447"/>
    </source>
</evidence>
<dbReference type="SUPFAM" id="SSF54534">
    <property type="entry name" value="FKBP-like"/>
    <property type="match status" value="1"/>
</dbReference>
<dbReference type="InterPro" id="IPR050689">
    <property type="entry name" value="FKBP-type_PPIase"/>
</dbReference>
<comment type="similarity">
    <text evidence="4">Belongs to the FKBP-type PPIase family. FKBP1 subfamily.</text>
</comment>
<dbReference type="STRING" id="2163413.A0A4P6XR45"/>
<evidence type="ECO:0000256" key="1">
    <source>
        <dbReference type="ARBA" id="ARBA00000971"/>
    </source>
</evidence>
<evidence type="ECO:0000259" key="6">
    <source>
        <dbReference type="PROSITE" id="PS50059"/>
    </source>
</evidence>
<reference evidence="8" key="1">
    <citation type="submission" date="2019-03" db="EMBL/GenBank/DDBJ databases">
        <title>Snf2 controls pulcherriminic acid biosynthesis and connects pigmentation and antifungal activity of the yeast Metschnikowia pulcherrima.</title>
        <authorList>
            <person name="Gore-Lloyd D."/>
            <person name="Sumann I."/>
            <person name="Brachmann A.O."/>
            <person name="Schneeberger K."/>
            <person name="Ortiz-Merino R.A."/>
            <person name="Moreno-Beltran M."/>
            <person name="Schlaefli M."/>
            <person name="Kirner P."/>
            <person name="Santos Kron A."/>
            <person name="Wolfe K.H."/>
            <person name="Piel J."/>
            <person name="Ahrens C.H."/>
            <person name="Henk D."/>
            <person name="Freimoser F.M."/>
        </authorList>
    </citation>
    <scope>NUCLEOTIDE SEQUENCE [LARGE SCALE GENOMIC DNA]</scope>
    <source>
        <strain evidence="8">APC 1.2</strain>
    </source>
</reference>
<evidence type="ECO:0000313" key="7">
    <source>
        <dbReference type="EMBL" id="QBM89195.1"/>
    </source>
</evidence>
<dbReference type="PROSITE" id="PS50059">
    <property type="entry name" value="FKBP_PPIASE"/>
    <property type="match status" value="1"/>
</dbReference>
<dbReference type="EMBL" id="CP034459">
    <property type="protein sequence ID" value="QBM89195.1"/>
    <property type="molecule type" value="Genomic_DNA"/>
</dbReference>
<dbReference type="InterPro" id="IPR046357">
    <property type="entry name" value="PPIase_dom_sf"/>
</dbReference>
<dbReference type="PANTHER" id="PTHR10516">
    <property type="entry name" value="PEPTIDYL-PROLYL CIS-TRANS ISOMERASE"/>
    <property type="match status" value="1"/>
</dbReference>
<evidence type="ECO:0000256" key="2">
    <source>
        <dbReference type="ARBA" id="ARBA00023110"/>
    </source>
</evidence>
<evidence type="ECO:0000256" key="3">
    <source>
        <dbReference type="ARBA" id="ARBA00023235"/>
    </source>
</evidence>
<gene>
    <name evidence="7" type="primary">MPUL0D02580</name>
    <name evidence="7" type="ORF">METSCH_D02580</name>
</gene>
<organism evidence="7 8">
    <name type="scientific">Metschnikowia aff. pulcherrima</name>
    <dbReference type="NCBI Taxonomy" id="2163413"/>
    <lineage>
        <taxon>Eukaryota</taxon>
        <taxon>Fungi</taxon>
        <taxon>Dikarya</taxon>
        <taxon>Ascomycota</taxon>
        <taxon>Saccharomycotina</taxon>
        <taxon>Pichiomycetes</taxon>
        <taxon>Metschnikowiaceae</taxon>
        <taxon>Metschnikowia</taxon>
    </lineage>
</organism>
<dbReference type="AlphaFoldDB" id="A0A4P6XR45"/>
<dbReference type="Gene3D" id="3.10.50.40">
    <property type="match status" value="1"/>
</dbReference>